<dbReference type="OrthoDB" id="9811744at2"/>
<keyword evidence="6" id="KW-0479">Metal-binding</keyword>
<gene>
    <name evidence="10" type="primary">folP</name>
    <name evidence="10" type="ORF">E0F88_05980</name>
</gene>
<comment type="pathway">
    <text evidence="3">Cofactor biosynthesis; tetrahydrofolate biosynthesis; 7,8-dihydrofolate from 2-amino-4-hydroxy-6-hydroxymethyl-7,8-dihydropteridine diphosphate and 4-aminobenzoate: step 1/2.</text>
</comment>
<keyword evidence="5 10" id="KW-0808">Transferase</keyword>
<dbReference type="GO" id="GO:0004156">
    <property type="term" value="F:dihydropteroate synthase activity"/>
    <property type="evidence" value="ECO:0007669"/>
    <property type="project" value="UniProtKB-EC"/>
</dbReference>
<comment type="catalytic activity">
    <reaction evidence="1">
        <text>(7,8-dihydropterin-6-yl)methyl diphosphate + 4-aminobenzoate = 7,8-dihydropteroate + diphosphate</text>
        <dbReference type="Rhea" id="RHEA:19949"/>
        <dbReference type="ChEBI" id="CHEBI:17836"/>
        <dbReference type="ChEBI" id="CHEBI:17839"/>
        <dbReference type="ChEBI" id="CHEBI:33019"/>
        <dbReference type="ChEBI" id="CHEBI:72950"/>
        <dbReference type="EC" id="2.5.1.15"/>
    </reaction>
</comment>
<sequence length="285" mass="31290">MSQVNKKTINVRGELIDLSTPLVMGILNRTPDSFYAESRVTSLDAVIERVGIMQQEGASIIDIGGYSTRPGAEEISFAQEIERIESVIGPLRKNFPDLIISIDTFRSEVAKRAVEQGADIINDVAGGILDESMFDMVAMLGVPYILMHMRGTPETMNMLTEYNNVVVDVIKDLKSKIDLLRQKGVTDILLDPGFGFAKNIPQNFQLLANLSEFHQLGYPLLVGLSRKATIYKTLGINAGEALNGTSVLNTIALQNGASILRVHDVKPAAEAVKLWMATQPMEKKE</sequence>
<dbReference type="Pfam" id="PF00809">
    <property type="entry name" value="Pterin_bind"/>
    <property type="match status" value="1"/>
</dbReference>
<evidence type="ECO:0000256" key="6">
    <source>
        <dbReference type="ARBA" id="ARBA00022723"/>
    </source>
</evidence>
<dbReference type="GO" id="GO:0046656">
    <property type="term" value="P:folic acid biosynthetic process"/>
    <property type="evidence" value="ECO:0007669"/>
    <property type="project" value="UniProtKB-KW"/>
</dbReference>
<dbReference type="GO" id="GO:0046654">
    <property type="term" value="P:tetrahydrofolate biosynthetic process"/>
    <property type="evidence" value="ECO:0007669"/>
    <property type="project" value="TreeGrafter"/>
</dbReference>
<evidence type="ECO:0000256" key="3">
    <source>
        <dbReference type="ARBA" id="ARBA00004763"/>
    </source>
</evidence>
<dbReference type="RefSeq" id="WP_131957303.1">
    <property type="nucleotide sequence ID" value="NZ_SMFL01000002.1"/>
</dbReference>
<evidence type="ECO:0000256" key="7">
    <source>
        <dbReference type="ARBA" id="ARBA00022842"/>
    </source>
</evidence>
<organism evidence="10 11">
    <name type="scientific">Dyadobacter psychrotolerans</name>
    <dbReference type="NCBI Taxonomy" id="2541721"/>
    <lineage>
        <taxon>Bacteria</taxon>
        <taxon>Pseudomonadati</taxon>
        <taxon>Bacteroidota</taxon>
        <taxon>Cytophagia</taxon>
        <taxon>Cytophagales</taxon>
        <taxon>Spirosomataceae</taxon>
        <taxon>Dyadobacter</taxon>
    </lineage>
</organism>
<keyword evidence="7" id="KW-0460">Magnesium</keyword>
<protein>
    <recommendedName>
        <fullName evidence="4">dihydropteroate synthase</fullName>
        <ecNumber evidence="4">2.5.1.15</ecNumber>
    </recommendedName>
</protein>
<dbReference type="InterPro" id="IPR000489">
    <property type="entry name" value="Pterin-binding_dom"/>
</dbReference>
<dbReference type="NCBIfam" id="TIGR01496">
    <property type="entry name" value="DHPS"/>
    <property type="match status" value="1"/>
</dbReference>
<dbReference type="GO" id="GO:0005829">
    <property type="term" value="C:cytosol"/>
    <property type="evidence" value="ECO:0007669"/>
    <property type="project" value="TreeGrafter"/>
</dbReference>
<dbReference type="InterPro" id="IPR045031">
    <property type="entry name" value="DHP_synth-like"/>
</dbReference>
<dbReference type="PROSITE" id="PS50972">
    <property type="entry name" value="PTERIN_BINDING"/>
    <property type="match status" value="1"/>
</dbReference>
<evidence type="ECO:0000256" key="8">
    <source>
        <dbReference type="ARBA" id="ARBA00022909"/>
    </source>
</evidence>
<feature type="domain" description="Pterin-binding" evidence="9">
    <location>
        <begin position="21"/>
        <end position="273"/>
    </location>
</feature>
<keyword evidence="8" id="KW-0289">Folate biosynthesis</keyword>
<name>A0A4R5DUI7_9BACT</name>
<keyword evidence="11" id="KW-1185">Reference proteome</keyword>
<evidence type="ECO:0000256" key="5">
    <source>
        <dbReference type="ARBA" id="ARBA00022679"/>
    </source>
</evidence>
<evidence type="ECO:0000256" key="1">
    <source>
        <dbReference type="ARBA" id="ARBA00000012"/>
    </source>
</evidence>
<dbReference type="EC" id="2.5.1.15" evidence="4"/>
<dbReference type="SUPFAM" id="SSF51717">
    <property type="entry name" value="Dihydropteroate synthetase-like"/>
    <property type="match status" value="1"/>
</dbReference>
<proteinExistence type="predicted"/>
<evidence type="ECO:0000256" key="2">
    <source>
        <dbReference type="ARBA" id="ARBA00001946"/>
    </source>
</evidence>
<dbReference type="PANTHER" id="PTHR20941:SF1">
    <property type="entry name" value="FOLIC ACID SYNTHESIS PROTEIN FOL1"/>
    <property type="match status" value="1"/>
</dbReference>
<reference evidence="10 11" key="1">
    <citation type="submission" date="2019-03" db="EMBL/GenBank/DDBJ databases">
        <title>Dyadobacter AR-3-6 sp. nov., isolated from arctic soil.</title>
        <authorList>
            <person name="Chaudhary D.K."/>
        </authorList>
    </citation>
    <scope>NUCLEOTIDE SEQUENCE [LARGE SCALE GENOMIC DNA]</scope>
    <source>
        <strain evidence="10 11">AR-3-6</strain>
    </source>
</reference>
<evidence type="ECO:0000313" key="11">
    <source>
        <dbReference type="Proteomes" id="UP000294850"/>
    </source>
</evidence>
<dbReference type="Gene3D" id="3.20.20.20">
    <property type="entry name" value="Dihydropteroate synthase-like"/>
    <property type="match status" value="1"/>
</dbReference>
<evidence type="ECO:0000256" key="4">
    <source>
        <dbReference type="ARBA" id="ARBA00012458"/>
    </source>
</evidence>
<evidence type="ECO:0000259" key="9">
    <source>
        <dbReference type="PROSITE" id="PS50972"/>
    </source>
</evidence>
<evidence type="ECO:0000313" key="10">
    <source>
        <dbReference type="EMBL" id="TDE17437.1"/>
    </source>
</evidence>
<dbReference type="EMBL" id="SMFL01000002">
    <property type="protein sequence ID" value="TDE17437.1"/>
    <property type="molecule type" value="Genomic_DNA"/>
</dbReference>
<comment type="cofactor">
    <cofactor evidence="2">
        <name>Mg(2+)</name>
        <dbReference type="ChEBI" id="CHEBI:18420"/>
    </cofactor>
</comment>
<comment type="caution">
    <text evidence="10">The sequence shown here is derived from an EMBL/GenBank/DDBJ whole genome shotgun (WGS) entry which is preliminary data.</text>
</comment>
<dbReference type="GO" id="GO:0046872">
    <property type="term" value="F:metal ion binding"/>
    <property type="evidence" value="ECO:0007669"/>
    <property type="project" value="UniProtKB-KW"/>
</dbReference>
<dbReference type="InterPro" id="IPR006390">
    <property type="entry name" value="DHP_synth_dom"/>
</dbReference>
<dbReference type="Proteomes" id="UP000294850">
    <property type="component" value="Unassembled WGS sequence"/>
</dbReference>
<accession>A0A4R5DUI7</accession>
<dbReference type="PROSITE" id="PS00793">
    <property type="entry name" value="DHPS_2"/>
    <property type="match status" value="1"/>
</dbReference>
<dbReference type="CDD" id="cd00739">
    <property type="entry name" value="DHPS"/>
    <property type="match status" value="1"/>
</dbReference>
<dbReference type="InterPro" id="IPR011005">
    <property type="entry name" value="Dihydropteroate_synth-like_sf"/>
</dbReference>
<dbReference type="PANTHER" id="PTHR20941">
    <property type="entry name" value="FOLATE SYNTHESIS PROTEINS"/>
    <property type="match status" value="1"/>
</dbReference>
<dbReference type="AlphaFoldDB" id="A0A4R5DUI7"/>